<dbReference type="RefSeq" id="WP_075366216.1">
    <property type="nucleotide sequence ID" value="NZ_MLBF01000037.1"/>
</dbReference>
<protein>
    <recommendedName>
        <fullName evidence="1">RES domain-containing protein</fullName>
    </recommendedName>
</protein>
<dbReference type="Pfam" id="PF08808">
    <property type="entry name" value="RES"/>
    <property type="match status" value="1"/>
</dbReference>
<keyword evidence="3" id="KW-1185">Reference proteome</keyword>
<dbReference type="EMBL" id="MLBF01000037">
    <property type="protein sequence ID" value="OLN28968.1"/>
    <property type="molecule type" value="Genomic_DNA"/>
</dbReference>
<evidence type="ECO:0000259" key="1">
    <source>
        <dbReference type="Pfam" id="PF08808"/>
    </source>
</evidence>
<evidence type="ECO:0000313" key="2">
    <source>
        <dbReference type="EMBL" id="OLN28968.1"/>
    </source>
</evidence>
<reference evidence="2 3" key="1">
    <citation type="submission" date="2016-09" db="EMBL/GenBank/DDBJ databases">
        <title>Complete genome of Desulfosporosinus sp. OL.</title>
        <authorList>
            <person name="Mardanov A."/>
            <person name="Beletsky A."/>
            <person name="Panova A."/>
            <person name="Karnachuk O."/>
            <person name="Ravin N."/>
        </authorList>
    </citation>
    <scope>NUCLEOTIDE SEQUENCE [LARGE SCALE GENOMIC DNA]</scope>
    <source>
        <strain evidence="2 3">OL</strain>
    </source>
</reference>
<dbReference type="InterPro" id="IPR014914">
    <property type="entry name" value="RES_dom"/>
</dbReference>
<sequence length="336" mass="38675">MDPDDFLPTLNKIAQRYFQQVQKEVSYCPTCQPYDGGEYIWILGEETTLEEIFDELDVPERFRGDIANHITCDNCGASNFERYDIVGKADHFDLETQEKSRLAERKYGRKIDELQSHLDKYPSLALTTALGRKIYKEILRGNVPSLSLSGKWYRGRTASSSEVYESKDMQAPPIGRARDGRYHHTGQSVLYIADYRETAIGEVLEEYFKPGLVWIQEYEIGGITKILDLRSDWNRIGMTESEILVALLSRRLLDQKVQDRKSNWKPEYFVTRFIADCARLAGYNGISYSSTRYSGDNAIIFDVTTTLIKPVGDPMILVHKPSFNYNVEFTEPCFPF</sequence>
<proteinExistence type="predicted"/>
<evidence type="ECO:0000313" key="3">
    <source>
        <dbReference type="Proteomes" id="UP000186102"/>
    </source>
</evidence>
<dbReference type="OrthoDB" id="648213at2"/>
<comment type="caution">
    <text evidence="2">The sequence shown here is derived from an EMBL/GenBank/DDBJ whole genome shotgun (WGS) entry which is preliminary data.</text>
</comment>
<gene>
    <name evidence="2" type="ORF">DSOL_3779</name>
</gene>
<dbReference type="AlphaFoldDB" id="A0A1Q8QNV1"/>
<organism evidence="2 3">
    <name type="scientific">Desulfosporosinus metallidurans</name>
    <dbReference type="NCBI Taxonomy" id="1888891"/>
    <lineage>
        <taxon>Bacteria</taxon>
        <taxon>Bacillati</taxon>
        <taxon>Bacillota</taxon>
        <taxon>Clostridia</taxon>
        <taxon>Eubacteriales</taxon>
        <taxon>Desulfitobacteriaceae</taxon>
        <taxon>Desulfosporosinus</taxon>
    </lineage>
</organism>
<feature type="domain" description="RES" evidence="1">
    <location>
        <begin position="165"/>
        <end position="302"/>
    </location>
</feature>
<dbReference type="STRING" id="1888891.DSOL_3779"/>
<name>A0A1Q8QNV1_9FIRM</name>
<dbReference type="Proteomes" id="UP000186102">
    <property type="component" value="Unassembled WGS sequence"/>
</dbReference>
<accession>A0A1Q8QNV1</accession>